<evidence type="ECO:0000256" key="1">
    <source>
        <dbReference type="ARBA" id="ARBA00004202"/>
    </source>
</evidence>
<comment type="subcellular location">
    <subcellularLocation>
        <location evidence="1">Cell membrane</location>
        <topology evidence="1">Peripheral membrane protein</topology>
    </subcellularLocation>
</comment>
<dbReference type="Gene3D" id="3.40.50.300">
    <property type="entry name" value="P-loop containing nucleotide triphosphate hydrolases"/>
    <property type="match status" value="1"/>
</dbReference>
<protein>
    <submittedName>
        <fullName evidence="11">Peptide/nickel transport system ATP-binding protein</fullName>
    </submittedName>
</protein>
<dbReference type="PROSITE" id="PS50893">
    <property type="entry name" value="ABC_TRANSPORTER_2"/>
    <property type="match status" value="1"/>
</dbReference>
<dbReference type="NCBIfam" id="TIGR01727">
    <property type="entry name" value="oligo_HPY"/>
    <property type="match status" value="1"/>
</dbReference>
<dbReference type="OrthoDB" id="9806285at2"/>
<comment type="similarity">
    <text evidence="2">Belongs to the ABC transporter superfamily.</text>
</comment>
<dbReference type="CDD" id="cd03257">
    <property type="entry name" value="ABC_NikE_OppD_transporters"/>
    <property type="match status" value="1"/>
</dbReference>
<dbReference type="GO" id="GO:0005886">
    <property type="term" value="C:plasma membrane"/>
    <property type="evidence" value="ECO:0007669"/>
    <property type="project" value="UniProtKB-SubCell"/>
</dbReference>
<evidence type="ECO:0000256" key="9">
    <source>
        <dbReference type="ARBA" id="ARBA00023136"/>
    </source>
</evidence>
<evidence type="ECO:0000313" key="12">
    <source>
        <dbReference type="Proteomes" id="UP000190285"/>
    </source>
</evidence>
<evidence type="ECO:0000256" key="8">
    <source>
        <dbReference type="ARBA" id="ARBA00022967"/>
    </source>
</evidence>
<dbReference type="GO" id="GO:0015833">
    <property type="term" value="P:peptide transport"/>
    <property type="evidence" value="ECO:0007669"/>
    <property type="project" value="InterPro"/>
</dbReference>
<evidence type="ECO:0000256" key="2">
    <source>
        <dbReference type="ARBA" id="ARBA00005417"/>
    </source>
</evidence>
<proteinExistence type="inferred from homology"/>
<dbReference type="EMBL" id="FUZT01000001">
    <property type="protein sequence ID" value="SKC38772.1"/>
    <property type="molecule type" value="Genomic_DNA"/>
</dbReference>
<name>A0A1T5IIC4_9FIRM</name>
<gene>
    <name evidence="11" type="ORF">SAMN02194393_00398</name>
</gene>
<dbReference type="PANTHER" id="PTHR43297">
    <property type="entry name" value="OLIGOPEPTIDE TRANSPORT ATP-BINDING PROTEIN APPD"/>
    <property type="match status" value="1"/>
</dbReference>
<dbReference type="FunFam" id="3.40.50.300:FF:000016">
    <property type="entry name" value="Oligopeptide ABC transporter ATP-binding component"/>
    <property type="match status" value="1"/>
</dbReference>
<dbReference type="InterPro" id="IPR027417">
    <property type="entry name" value="P-loop_NTPase"/>
</dbReference>
<evidence type="ECO:0000256" key="7">
    <source>
        <dbReference type="ARBA" id="ARBA00022840"/>
    </source>
</evidence>
<dbReference type="SMART" id="SM00382">
    <property type="entry name" value="AAA"/>
    <property type="match status" value="1"/>
</dbReference>
<dbReference type="RefSeq" id="WP_079488945.1">
    <property type="nucleotide sequence ID" value="NZ_FUZT01000001.1"/>
</dbReference>
<dbReference type="GO" id="GO:0005524">
    <property type="term" value="F:ATP binding"/>
    <property type="evidence" value="ECO:0007669"/>
    <property type="project" value="UniProtKB-KW"/>
</dbReference>
<keyword evidence="8" id="KW-1278">Translocase</keyword>
<evidence type="ECO:0000256" key="5">
    <source>
        <dbReference type="ARBA" id="ARBA00022519"/>
    </source>
</evidence>
<feature type="domain" description="ABC transporter" evidence="10">
    <location>
        <begin position="7"/>
        <end position="256"/>
    </location>
</feature>
<dbReference type="InterPro" id="IPR050388">
    <property type="entry name" value="ABC_Ni/Peptide_Import"/>
</dbReference>
<keyword evidence="7 11" id="KW-0067">ATP-binding</keyword>
<dbReference type="InterPro" id="IPR003439">
    <property type="entry name" value="ABC_transporter-like_ATP-bd"/>
</dbReference>
<organism evidence="11 12">
    <name type="scientific">Maledivibacter halophilus</name>
    <dbReference type="NCBI Taxonomy" id="36842"/>
    <lineage>
        <taxon>Bacteria</taxon>
        <taxon>Bacillati</taxon>
        <taxon>Bacillota</taxon>
        <taxon>Clostridia</taxon>
        <taxon>Peptostreptococcales</taxon>
        <taxon>Caminicellaceae</taxon>
        <taxon>Maledivibacter</taxon>
    </lineage>
</organism>
<sequence>MAKRNILKVEDLSVFFKINEGVVRAVENVSFELKNGESIGLVGESGCGKTTTALAIMGMLPGNGYVDSGKIFFDGNNIIKNTELEWQNYRWNKIAMIFQGAMNSLNPVMKINDQIGEAIKLHNPSITKEKLKRRVIELFKLVGLDEKRINYYPHEFSGGMKQRVMIAMALACNPNLIIGDEPTTALDVMVQAQIIDLINDLRKKLNMSMIIITHDLSIISEMCDKIAVMYAGNIVEVGYIEDIIENHKHPYTEKLIKAFPNIYGDKKMVESIPGTPPNLLDPPKGCRFHPRCHKSRDICKSFIPEYTVFKNEHFVACHVAKEGNMSEA</sequence>
<evidence type="ECO:0000256" key="3">
    <source>
        <dbReference type="ARBA" id="ARBA00022448"/>
    </source>
</evidence>
<dbReference type="PANTHER" id="PTHR43297:SF14">
    <property type="entry name" value="ATPASE AAA-TYPE CORE DOMAIN-CONTAINING PROTEIN"/>
    <property type="match status" value="1"/>
</dbReference>
<evidence type="ECO:0000313" key="11">
    <source>
        <dbReference type="EMBL" id="SKC38772.1"/>
    </source>
</evidence>
<dbReference type="Proteomes" id="UP000190285">
    <property type="component" value="Unassembled WGS sequence"/>
</dbReference>
<dbReference type="Pfam" id="PF00005">
    <property type="entry name" value="ABC_tran"/>
    <property type="match status" value="1"/>
</dbReference>
<dbReference type="PROSITE" id="PS00211">
    <property type="entry name" value="ABC_TRANSPORTER_1"/>
    <property type="match status" value="1"/>
</dbReference>
<dbReference type="GO" id="GO:0016887">
    <property type="term" value="F:ATP hydrolysis activity"/>
    <property type="evidence" value="ECO:0007669"/>
    <property type="project" value="InterPro"/>
</dbReference>
<evidence type="ECO:0000256" key="4">
    <source>
        <dbReference type="ARBA" id="ARBA00022475"/>
    </source>
</evidence>
<keyword evidence="4" id="KW-1003">Cell membrane</keyword>
<dbReference type="InterPro" id="IPR003593">
    <property type="entry name" value="AAA+_ATPase"/>
</dbReference>
<dbReference type="InterPro" id="IPR017871">
    <property type="entry name" value="ABC_transporter-like_CS"/>
</dbReference>
<accession>A0A1T5IIC4</accession>
<keyword evidence="5" id="KW-0997">Cell inner membrane</keyword>
<dbReference type="STRING" id="36842.SAMN02194393_00398"/>
<keyword evidence="3" id="KW-0813">Transport</keyword>
<reference evidence="11 12" key="1">
    <citation type="submission" date="2017-02" db="EMBL/GenBank/DDBJ databases">
        <authorList>
            <person name="Peterson S.W."/>
        </authorList>
    </citation>
    <scope>NUCLEOTIDE SEQUENCE [LARGE SCALE GENOMIC DNA]</scope>
    <source>
        <strain evidence="11 12">M1</strain>
    </source>
</reference>
<keyword evidence="6" id="KW-0547">Nucleotide-binding</keyword>
<dbReference type="Pfam" id="PF08352">
    <property type="entry name" value="oligo_HPY"/>
    <property type="match status" value="1"/>
</dbReference>
<keyword evidence="9" id="KW-0472">Membrane</keyword>
<evidence type="ECO:0000259" key="10">
    <source>
        <dbReference type="PROSITE" id="PS50893"/>
    </source>
</evidence>
<keyword evidence="12" id="KW-1185">Reference proteome</keyword>
<dbReference type="InterPro" id="IPR013563">
    <property type="entry name" value="Oligopep_ABC_C"/>
</dbReference>
<dbReference type="SUPFAM" id="SSF52540">
    <property type="entry name" value="P-loop containing nucleoside triphosphate hydrolases"/>
    <property type="match status" value="1"/>
</dbReference>
<evidence type="ECO:0000256" key="6">
    <source>
        <dbReference type="ARBA" id="ARBA00022741"/>
    </source>
</evidence>
<dbReference type="AlphaFoldDB" id="A0A1T5IIC4"/>